<dbReference type="SUPFAM" id="SSF89155">
    <property type="entry name" value="TorD-like"/>
    <property type="match status" value="1"/>
</dbReference>
<dbReference type="InterPro" id="IPR020945">
    <property type="entry name" value="DMSO/NO3_reduct_chaperone"/>
</dbReference>
<evidence type="ECO:0000313" key="4">
    <source>
        <dbReference type="Proteomes" id="UP000029839"/>
    </source>
</evidence>
<dbReference type="Gene3D" id="1.10.3480.10">
    <property type="entry name" value="TorD-like"/>
    <property type="match status" value="1"/>
</dbReference>
<dbReference type="GO" id="GO:0051082">
    <property type="term" value="F:unfolded protein binding"/>
    <property type="evidence" value="ECO:0007669"/>
    <property type="project" value="InterPro"/>
</dbReference>
<dbReference type="GO" id="GO:0016530">
    <property type="term" value="F:metallochaperone activity"/>
    <property type="evidence" value="ECO:0007669"/>
    <property type="project" value="TreeGrafter"/>
</dbReference>
<sequence length="224" mass="24157">MNRLERQAVARRCATRENAVVHRAAALLLEYPDAELVALAPVLRDALADVRPQLAAPLLRVIDHLTSRPVTELAAEYVETFDLRRRCSPYLTYFAYGDTRKRGVALVEFKQAYRAAGFEVADAELPDHLAVVLELAATADDDGRAAGIGLLLAHRAGLELLRLALLDAGSPWADVLVAVCATLPPLAGDDREAVARLAAEGPPEEEVGLDPFTPPLTAPIGARR</sequence>
<organism evidence="3 4">
    <name type="scientific">Cellulomonas carbonis T26</name>
    <dbReference type="NCBI Taxonomy" id="947969"/>
    <lineage>
        <taxon>Bacteria</taxon>
        <taxon>Bacillati</taxon>
        <taxon>Actinomycetota</taxon>
        <taxon>Actinomycetes</taxon>
        <taxon>Micrococcales</taxon>
        <taxon>Cellulomonadaceae</taxon>
        <taxon>Cellulomonas</taxon>
    </lineage>
</organism>
<gene>
    <name evidence="3" type="ORF">N868_13765</name>
</gene>
<comment type="caution">
    <text evidence="3">The sequence shown here is derived from an EMBL/GenBank/DDBJ whole genome shotgun (WGS) entry which is preliminary data.</text>
</comment>
<protein>
    <submittedName>
        <fullName evidence="3">Nitrate reductase</fullName>
    </submittedName>
</protein>
<dbReference type="Proteomes" id="UP000029839">
    <property type="component" value="Unassembled WGS sequence"/>
</dbReference>
<dbReference type="InterPro" id="IPR003765">
    <property type="entry name" value="NO3_reductase_chaperone_NarJ"/>
</dbReference>
<evidence type="ECO:0000256" key="2">
    <source>
        <dbReference type="SAM" id="MobiDB-lite"/>
    </source>
</evidence>
<dbReference type="PANTHER" id="PTHR43680:SF2">
    <property type="entry name" value="NITRATE REDUCTASE MOLYBDENUM COFACTOR ASSEMBLY CHAPERONE NARJ"/>
    <property type="match status" value="1"/>
</dbReference>
<feature type="region of interest" description="Disordered" evidence="2">
    <location>
        <begin position="200"/>
        <end position="224"/>
    </location>
</feature>
<keyword evidence="4" id="KW-1185">Reference proteome</keyword>
<dbReference type="PANTHER" id="PTHR43680">
    <property type="entry name" value="NITRATE REDUCTASE MOLYBDENUM COFACTOR ASSEMBLY CHAPERONE"/>
    <property type="match status" value="1"/>
</dbReference>
<dbReference type="RefSeq" id="WP_043606351.1">
    <property type="nucleotide sequence ID" value="NZ_AXCY01000039.1"/>
</dbReference>
<evidence type="ECO:0000313" key="3">
    <source>
        <dbReference type="EMBL" id="KGM10784.1"/>
    </source>
</evidence>
<dbReference type="AlphaFoldDB" id="A0A0A0BUI9"/>
<reference evidence="3 4" key="1">
    <citation type="submission" date="2013-08" db="EMBL/GenBank/DDBJ databases">
        <title>Genome sequencing of Cellulomonas carbonis T26.</title>
        <authorList>
            <person name="Chen F."/>
            <person name="Li Y."/>
            <person name="Wang G."/>
        </authorList>
    </citation>
    <scope>NUCLEOTIDE SEQUENCE [LARGE SCALE GENOMIC DNA]</scope>
    <source>
        <strain evidence="3 4">T26</strain>
    </source>
</reference>
<dbReference type="InterPro" id="IPR036411">
    <property type="entry name" value="TorD-like_sf"/>
</dbReference>
<dbReference type="OrthoDB" id="4307003at2"/>
<dbReference type="GO" id="GO:0042128">
    <property type="term" value="P:nitrate assimilation"/>
    <property type="evidence" value="ECO:0007669"/>
    <property type="project" value="UniProtKB-KW"/>
</dbReference>
<name>A0A0A0BUI9_9CELL</name>
<keyword evidence="1" id="KW-0534">Nitrate assimilation</keyword>
<dbReference type="Pfam" id="PF02613">
    <property type="entry name" value="Nitrate_red_del"/>
    <property type="match status" value="1"/>
</dbReference>
<proteinExistence type="predicted"/>
<evidence type="ECO:0000256" key="1">
    <source>
        <dbReference type="ARBA" id="ARBA00023063"/>
    </source>
</evidence>
<dbReference type="EMBL" id="AXCY01000039">
    <property type="protein sequence ID" value="KGM10784.1"/>
    <property type="molecule type" value="Genomic_DNA"/>
</dbReference>
<dbReference type="NCBIfam" id="TIGR00684">
    <property type="entry name" value="narJ"/>
    <property type="match status" value="1"/>
</dbReference>
<accession>A0A0A0BUI9</accession>
<reference evidence="3 4" key="2">
    <citation type="journal article" date="2015" name="Stand. Genomic Sci.">
        <title>Draft genome sequence of Cellulomonas carbonis T26(T) and comparative analysis of six Cellulomonas genomes.</title>
        <authorList>
            <person name="Zhuang W."/>
            <person name="Zhang S."/>
            <person name="Xia X."/>
            <person name="Wang G."/>
        </authorList>
    </citation>
    <scope>NUCLEOTIDE SEQUENCE [LARGE SCALE GENOMIC DNA]</scope>
    <source>
        <strain evidence="3 4">T26</strain>
    </source>
</reference>
<dbReference type="GO" id="GO:0051131">
    <property type="term" value="P:chaperone-mediated protein complex assembly"/>
    <property type="evidence" value="ECO:0007669"/>
    <property type="project" value="InterPro"/>
</dbReference>